<keyword evidence="3" id="KW-0677">Repeat</keyword>
<sequence length="771" mass="83234">MLAAALDVAQAAAGPFAAVFALARAVADVAARVRANRAAAAALARRCLLLADAVAAQLPDGHSPAVRAGLDDLEDALADAQRLLARTAAKNTLQQTLTAAATADRIRAVAARLDAIQQTLQIAVALQGDALSKAILQDTADLPVLLQQLTATVDAKFDVQNERLETLLAINTQQQLLLDAIPAQLQSFKAQLSVLLSNTKNSIIASSGRGLSSPKEWTVEADSVDILWDRKVGSGSFGSIYHAVWDHRLVAVKLMDGAHGRTAIEAIEKESAVWYPLNHPNVVRLWGVCLNTDKPFLVMPLMQADLAHFLMRNPDTPLSVRVGFLLGIARGMQYLHGRPHPIVHGDLKANNVLLAESGDVCITDFGLAFIKTSSTANTERRTGAVRWIAPEKLSRTYSLATPSDVFAFAMTAFQILTGSVPFADQPSDDIVALWLLRGERPDRPPGSAIPDALWGIIQDCWKQDPAERPVFSEIVARIATLETARPSISTATAGPTSRLRTATLVLGSIPSPPSVTTVVAGVQQLALGARGAAASDADLLVSVFPEWCRRNGITRESATSYSATISGFDPDTLRDREFPVLDWGAGRLVGLRISGQNLKREIPREIGLFSNLQCLDLSSNRIKGTVPEEIGNLKHLRMLDLSDNLIKELHASIGKLKNLSALILWGNMLSELPESMKDLEDLEWMSINNNQLTEVPEWIGELTQLRELYLSSNQIKELPESIGMLTQLEKLGLSDNYITVLPSSMSRLTHLVSLSLSGNPVASQGTPMGFS</sequence>
<dbReference type="InterPro" id="IPR055414">
    <property type="entry name" value="LRR_R13L4/SHOC2-like"/>
</dbReference>
<dbReference type="InterPro" id="IPR032675">
    <property type="entry name" value="LRR_dom_sf"/>
</dbReference>
<evidence type="ECO:0000313" key="9">
    <source>
        <dbReference type="Proteomes" id="UP001527925"/>
    </source>
</evidence>
<dbReference type="EMBL" id="JADGIZ020000032">
    <property type="protein sequence ID" value="KAL2914516.1"/>
    <property type="molecule type" value="Genomic_DNA"/>
</dbReference>
<evidence type="ECO:0000256" key="2">
    <source>
        <dbReference type="ARBA" id="ARBA00022614"/>
    </source>
</evidence>
<dbReference type="PROSITE" id="PS00108">
    <property type="entry name" value="PROTEIN_KINASE_ST"/>
    <property type="match status" value="1"/>
</dbReference>
<dbReference type="InterPro" id="IPR008271">
    <property type="entry name" value="Ser/Thr_kinase_AS"/>
</dbReference>
<dbReference type="Pfam" id="PF23598">
    <property type="entry name" value="LRR_14"/>
    <property type="match status" value="1"/>
</dbReference>
<evidence type="ECO:0000259" key="7">
    <source>
        <dbReference type="PROSITE" id="PS50011"/>
    </source>
</evidence>
<dbReference type="InterPro" id="IPR051824">
    <property type="entry name" value="LRR_Rcpt-Like_S/T_Kinase"/>
</dbReference>
<dbReference type="InterPro" id="IPR000719">
    <property type="entry name" value="Prot_kinase_dom"/>
</dbReference>
<dbReference type="SUPFAM" id="SSF56112">
    <property type="entry name" value="Protein kinase-like (PK-like)"/>
    <property type="match status" value="1"/>
</dbReference>
<dbReference type="Gene3D" id="1.10.510.10">
    <property type="entry name" value="Transferase(Phosphotransferase) domain 1"/>
    <property type="match status" value="1"/>
</dbReference>
<dbReference type="InterPro" id="IPR001611">
    <property type="entry name" value="Leu-rich_rpt"/>
</dbReference>
<reference evidence="8 9" key="1">
    <citation type="submission" date="2023-09" db="EMBL/GenBank/DDBJ databases">
        <title>Pangenome analysis of Batrachochytrium dendrobatidis and related Chytrids.</title>
        <authorList>
            <person name="Yacoub M.N."/>
            <person name="Stajich J.E."/>
            <person name="James T.Y."/>
        </authorList>
    </citation>
    <scope>NUCLEOTIDE SEQUENCE [LARGE SCALE GENOMIC DNA]</scope>
    <source>
        <strain evidence="8 9">JEL0888</strain>
    </source>
</reference>
<keyword evidence="5 6" id="KW-0067">ATP-binding</keyword>
<dbReference type="SMART" id="SM00365">
    <property type="entry name" value="LRR_SD22"/>
    <property type="match status" value="4"/>
</dbReference>
<dbReference type="InterPro" id="IPR054000">
    <property type="entry name" value="MLKL_N"/>
</dbReference>
<dbReference type="SMART" id="SM00220">
    <property type="entry name" value="S_TKc"/>
    <property type="match status" value="1"/>
</dbReference>
<dbReference type="Gene3D" id="1.20.930.20">
    <property type="entry name" value="Adaptor protein Cbl, N-terminal domain"/>
    <property type="match status" value="1"/>
</dbReference>
<evidence type="ECO:0000256" key="6">
    <source>
        <dbReference type="PROSITE-ProRule" id="PRU10141"/>
    </source>
</evidence>
<dbReference type="PANTHER" id="PTHR48006:SF86">
    <property type="entry name" value="PROTEIN KINASE DOMAIN-CONTAINING PROTEIN"/>
    <property type="match status" value="1"/>
</dbReference>
<dbReference type="SUPFAM" id="SSF52058">
    <property type="entry name" value="L domain-like"/>
    <property type="match status" value="1"/>
</dbReference>
<comment type="caution">
    <text evidence="8">The sequence shown here is derived from an EMBL/GenBank/DDBJ whole genome shotgun (WGS) entry which is preliminary data.</text>
</comment>
<keyword evidence="1" id="KW-0723">Serine/threonine-protein kinase</keyword>
<dbReference type="SMART" id="SM00364">
    <property type="entry name" value="LRR_BAC"/>
    <property type="match status" value="4"/>
</dbReference>
<keyword evidence="9" id="KW-1185">Reference proteome</keyword>
<evidence type="ECO:0000256" key="3">
    <source>
        <dbReference type="ARBA" id="ARBA00022737"/>
    </source>
</evidence>
<dbReference type="InterPro" id="IPR017441">
    <property type="entry name" value="Protein_kinase_ATP_BS"/>
</dbReference>
<dbReference type="InterPro" id="IPR011009">
    <property type="entry name" value="Kinase-like_dom_sf"/>
</dbReference>
<dbReference type="Gene3D" id="3.80.10.10">
    <property type="entry name" value="Ribonuclease Inhibitor"/>
    <property type="match status" value="2"/>
</dbReference>
<keyword evidence="2" id="KW-0433">Leucine-rich repeat</keyword>
<dbReference type="PROSITE" id="PS00107">
    <property type="entry name" value="PROTEIN_KINASE_ATP"/>
    <property type="match status" value="1"/>
</dbReference>
<evidence type="ECO:0000256" key="5">
    <source>
        <dbReference type="ARBA" id="ARBA00022840"/>
    </source>
</evidence>
<dbReference type="PROSITE" id="PS51450">
    <property type="entry name" value="LRR"/>
    <property type="match status" value="3"/>
</dbReference>
<organism evidence="8 9">
    <name type="scientific">Polyrhizophydium stewartii</name>
    <dbReference type="NCBI Taxonomy" id="2732419"/>
    <lineage>
        <taxon>Eukaryota</taxon>
        <taxon>Fungi</taxon>
        <taxon>Fungi incertae sedis</taxon>
        <taxon>Chytridiomycota</taxon>
        <taxon>Chytridiomycota incertae sedis</taxon>
        <taxon>Chytridiomycetes</taxon>
        <taxon>Rhizophydiales</taxon>
        <taxon>Rhizophydiales incertae sedis</taxon>
        <taxon>Polyrhizophydium</taxon>
    </lineage>
</organism>
<dbReference type="CDD" id="cd21037">
    <property type="entry name" value="MLKL_NTD"/>
    <property type="match status" value="1"/>
</dbReference>
<protein>
    <submittedName>
        <fullName evidence="8">U1 snRNP protein</fullName>
    </submittedName>
</protein>
<dbReference type="Pfam" id="PF22215">
    <property type="entry name" value="MLKL_N"/>
    <property type="match status" value="1"/>
</dbReference>
<dbReference type="InterPro" id="IPR001245">
    <property type="entry name" value="Ser-Thr/Tyr_kinase_cat_dom"/>
</dbReference>
<evidence type="ECO:0000313" key="8">
    <source>
        <dbReference type="EMBL" id="KAL2914516.1"/>
    </source>
</evidence>
<dbReference type="PROSITE" id="PS50011">
    <property type="entry name" value="PROTEIN_KINASE_DOM"/>
    <property type="match status" value="1"/>
</dbReference>
<dbReference type="InterPro" id="IPR036537">
    <property type="entry name" value="Adaptor_Cbl_N_dom_sf"/>
</dbReference>
<dbReference type="Proteomes" id="UP001527925">
    <property type="component" value="Unassembled WGS sequence"/>
</dbReference>
<dbReference type="InterPro" id="IPR003591">
    <property type="entry name" value="Leu-rich_rpt_typical-subtyp"/>
</dbReference>
<gene>
    <name evidence="8" type="primary">PRP40_15</name>
    <name evidence="8" type="ORF">HK105_205865</name>
</gene>
<dbReference type="SMART" id="SM00369">
    <property type="entry name" value="LRR_TYP"/>
    <property type="match status" value="6"/>
</dbReference>
<dbReference type="Pfam" id="PF07714">
    <property type="entry name" value="PK_Tyr_Ser-Thr"/>
    <property type="match status" value="1"/>
</dbReference>
<accession>A0ABR4N4N7</accession>
<dbReference type="PANTHER" id="PTHR48006">
    <property type="entry name" value="LEUCINE-RICH REPEAT-CONTAINING PROTEIN DDB_G0281931-RELATED"/>
    <property type="match status" value="1"/>
</dbReference>
<keyword evidence="1" id="KW-0808">Transferase</keyword>
<keyword evidence="1" id="KW-0418">Kinase</keyword>
<feature type="binding site" evidence="6">
    <location>
        <position position="253"/>
    </location>
    <ligand>
        <name>ATP</name>
        <dbReference type="ChEBI" id="CHEBI:30616"/>
    </ligand>
</feature>
<dbReference type="InterPro" id="IPR059179">
    <property type="entry name" value="MLKL-like_MCAfunc"/>
</dbReference>
<evidence type="ECO:0000256" key="4">
    <source>
        <dbReference type="ARBA" id="ARBA00022741"/>
    </source>
</evidence>
<feature type="domain" description="Protein kinase" evidence="7">
    <location>
        <begin position="226"/>
        <end position="481"/>
    </location>
</feature>
<evidence type="ECO:0000256" key="1">
    <source>
        <dbReference type="ARBA" id="ARBA00022527"/>
    </source>
</evidence>
<keyword evidence="4 6" id="KW-0547">Nucleotide-binding</keyword>
<name>A0ABR4N4N7_9FUNG</name>
<proteinExistence type="predicted"/>